<dbReference type="GO" id="GO:0005634">
    <property type="term" value="C:nucleus"/>
    <property type="evidence" value="ECO:0007669"/>
    <property type="project" value="UniProtKB-SubCell"/>
</dbReference>
<gene>
    <name evidence="6" type="ORF">BDV98DRAFT_472145</name>
</gene>
<organism evidence="6 7">
    <name type="scientific">Pterulicium gracile</name>
    <dbReference type="NCBI Taxonomy" id="1884261"/>
    <lineage>
        <taxon>Eukaryota</taxon>
        <taxon>Fungi</taxon>
        <taxon>Dikarya</taxon>
        <taxon>Basidiomycota</taxon>
        <taxon>Agaricomycotina</taxon>
        <taxon>Agaricomycetes</taxon>
        <taxon>Agaricomycetidae</taxon>
        <taxon>Agaricales</taxon>
        <taxon>Pleurotineae</taxon>
        <taxon>Pterulaceae</taxon>
        <taxon>Pterulicium</taxon>
    </lineage>
</organism>
<name>A0A5C3QDN1_9AGAR</name>
<feature type="non-terminal residue" evidence="6">
    <location>
        <position position="107"/>
    </location>
</feature>
<evidence type="ECO:0000256" key="1">
    <source>
        <dbReference type="ARBA" id="ARBA00004123"/>
    </source>
</evidence>
<evidence type="ECO:0000259" key="5">
    <source>
        <dbReference type="PROSITE" id="PS51821"/>
    </source>
</evidence>
<keyword evidence="3" id="KW-0804">Transcription</keyword>
<reference evidence="6 7" key="1">
    <citation type="journal article" date="2019" name="Nat. Ecol. Evol.">
        <title>Megaphylogeny resolves global patterns of mushroom evolution.</title>
        <authorList>
            <person name="Varga T."/>
            <person name="Krizsan K."/>
            <person name="Foldi C."/>
            <person name="Dima B."/>
            <person name="Sanchez-Garcia M."/>
            <person name="Sanchez-Ramirez S."/>
            <person name="Szollosi G.J."/>
            <person name="Szarkandi J.G."/>
            <person name="Papp V."/>
            <person name="Albert L."/>
            <person name="Andreopoulos W."/>
            <person name="Angelini C."/>
            <person name="Antonin V."/>
            <person name="Barry K.W."/>
            <person name="Bougher N.L."/>
            <person name="Buchanan P."/>
            <person name="Buyck B."/>
            <person name="Bense V."/>
            <person name="Catcheside P."/>
            <person name="Chovatia M."/>
            <person name="Cooper J."/>
            <person name="Damon W."/>
            <person name="Desjardin D."/>
            <person name="Finy P."/>
            <person name="Geml J."/>
            <person name="Haridas S."/>
            <person name="Hughes K."/>
            <person name="Justo A."/>
            <person name="Karasinski D."/>
            <person name="Kautmanova I."/>
            <person name="Kiss B."/>
            <person name="Kocsube S."/>
            <person name="Kotiranta H."/>
            <person name="LaButti K.M."/>
            <person name="Lechner B.E."/>
            <person name="Liimatainen K."/>
            <person name="Lipzen A."/>
            <person name="Lukacs Z."/>
            <person name="Mihaltcheva S."/>
            <person name="Morgado L.N."/>
            <person name="Niskanen T."/>
            <person name="Noordeloos M.E."/>
            <person name="Ohm R.A."/>
            <person name="Ortiz-Santana B."/>
            <person name="Ovrebo C."/>
            <person name="Racz N."/>
            <person name="Riley R."/>
            <person name="Savchenko A."/>
            <person name="Shiryaev A."/>
            <person name="Soop K."/>
            <person name="Spirin V."/>
            <person name="Szebenyi C."/>
            <person name="Tomsovsky M."/>
            <person name="Tulloss R.E."/>
            <person name="Uehling J."/>
            <person name="Grigoriev I.V."/>
            <person name="Vagvolgyi C."/>
            <person name="Papp T."/>
            <person name="Martin F.M."/>
            <person name="Miettinen O."/>
            <person name="Hibbett D.S."/>
            <person name="Nagy L.G."/>
        </authorList>
    </citation>
    <scope>NUCLEOTIDE SEQUENCE [LARGE SCALE GENOMIC DNA]</scope>
    <source>
        <strain evidence="6 7">CBS 309.79</strain>
    </source>
</reference>
<accession>A0A5C3QDN1</accession>
<evidence type="ECO:0000256" key="4">
    <source>
        <dbReference type="ARBA" id="ARBA00023242"/>
    </source>
</evidence>
<dbReference type="Gene3D" id="2.60.40.3960">
    <property type="entry name" value="Velvet domain"/>
    <property type="match status" value="1"/>
</dbReference>
<dbReference type="AlphaFoldDB" id="A0A5C3QDN1"/>
<evidence type="ECO:0000256" key="3">
    <source>
        <dbReference type="ARBA" id="ARBA00023163"/>
    </source>
</evidence>
<dbReference type="PANTHER" id="PTHR33572:SF3">
    <property type="entry name" value="VELVET COMPLEX SUBUNIT B"/>
    <property type="match status" value="1"/>
</dbReference>
<dbReference type="OrthoDB" id="5599552at2759"/>
<evidence type="ECO:0000256" key="2">
    <source>
        <dbReference type="ARBA" id="ARBA00023015"/>
    </source>
</evidence>
<dbReference type="InterPro" id="IPR038491">
    <property type="entry name" value="Velvet_dom_sf"/>
</dbReference>
<dbReference type="InterPro" id="IPR021740">
    <property type="entry name" value="Velvet"/>
</dbReference>
<sequence length="107" mass="12403">MKLTKFLVGQREAQPTVMDWEGSKSLICVYQDLSVKQEGYFFLRYRTFDITSLGTDHLAEAECFGGKFRVYSTKEFPGLNASTDLTKELALRGVRVNVRESERKRRR</sequence>
<dbReference type="Pfam" id="PF11754">
    <property type="entry name" value="Velvet"/>
    <property type="match status" value="1"/>
</dbReference>
<protein>
    <submittedName>
        <fullName evidence="6">Velvet factor</fullName>
    </submittedName>
</protein>
<proteinExistence type="predicted"/>
<keyword evidence="2" id="KW-0805">Transcription regulation</keyword>
<keyword evidence="4" id="KW-0539">Nucleus</keyword>
<dbReference type="PROSITE" id="PS51821">
    <property type="entry name" value="VELVET"/>
    <property type="match status" value="1"/>
</dbReference>
<dbReference type="STRING" id="1884261.A0A5C3QDN1"/>
<dbReference type="EMBL" id="ML178834">
    <property type="protein sequence ID" value="TFK99277.1"/>
    <property type="molecule type" value="Genomic_DNA"/>
</dbReference>
<evidence type="ECO:0000313" key="7">
    <source>
        <dbReference type="Proteomes" id="UP000305067"/>
    </source>
</evidence>
<feature type="domain" description="Velvet" evidence="5">
    <location>
        <begin position="1"/>
        <end position="99"/>
    </location>
</feature>
<comment type="subcellular location">
    <subcellularLocation>
        <location evidence="1">Nucleus</location>
    </subcellularLocation>
</comment>
<evidence type="ECO:0000313" key="6">
    <source>
        <dbReference type="EMBL" id="TFK99277.1"/>
    </source>
</evidence>
<dbReference type="Proteomes" id="UP000305067">
    <property type="component" value="Unassembled WGS sequence"/>
</dbReference>
<keyword evidence="7" id="KW-1185">Reference proteome</keyword>
<dbReference type="InterPro" id="IPR037525">
    <property type="entry name" value="Velvet_dom"/>
</dbReference>
<dbReference type="PANTHER" id="PTHR33572">
    <property type="entry name" value="SPORE DEVELOPMENT REGULATOR VOSA"/>
    <property type="match status" value="1"/>
</dbReference>